<protein>
    <submittedName>
        <fullName evidence="1">Uncharacterized protein</fullName>
    </submittedName>
</protein>
<reference evidence="1" key="1">
    <citation type="submission" date="2022-07" db="EMBL/GenBank/DDBJ databases">
        <title>Phylogenomic reconstructions and comparative analyses of Kickxellomycotina fungi.</title>
        <authorList>
            <person name="Reynolds N.K."/>
            <person name="Stajich J.E."/>
            <person name="Barry K."/>
            <person name="Grigoriev I.V."/>
            <person name="Crous P."/>
            <person name="Smith M.E."/>
        </authorList>
    </citation>
    <scope>NUCLEOTIDE SEQUENCE</scope>
    <source>
        <strain evidence="1">CBS 190363</strain>
    </source>
</reference>
<comment type="caution">
    <text evidence="1">The sequence shown here is derived from an EMBL/GenBank/DDBJ whole genome shotgun (WGS) entry which is preliminary data.</text>
</comment>
<sequence length="249" mass="28073">MDSETAPADHGFVGGCYIHNDAHGGAATLVSFHLLRYALFTIMLVIVGPFVYRVVAAFFDLERDYKSIVDHFDDVTSGLIYTYILFTLGNYSHTFGWVTAVFYFVGLLVYSSLAEVPFMRVSIPGWRSWRREAWMVNFAALALVLVAAGFHIRWASTTGIIRWYLPLFVLASASVWLPALVKWLQNYCIDNCPEGLGIERRTRWAALSIIIPRSGAMRRKYQAEEETQLAVLRERAEQYAASEAAASIP</sequence>
<dbReference type="Proteomes" id="UP001139981">
    <property type="component" value="Unassembled WGS sequence"/>
</dbReference>
<evidence type="ECO:0000313" key="1">
    <source>
        <dbReference type="EMBL" id="KAJ2890012.1"/>
    </source>
</evidence>
<accession>A0ACC1LYQ4</accession>
<organism evidence="1 2">
    <name type="scientific">Coemansia aciculifera</name>
    <dbReference type="NCBI Taxonomy" id="417176"/>
    <lineage>
        <taxon>Eukaryota</taxon>
        <taxon>Fungi</taxon>
        <taxon>Fungi incertae sedis</taxon>
        <taxon>Zoopagomycota</taxon>
        <taxon>Kickxellomycotina</taxon>
        <taxon>Kickxellomycetes</taxon>
        <taxon>Kickxellales</taxon>
        <taxon>Kickxellaceae</taxon>
        <taxon>Coemansia</taxon>
    </lineage>
</organism>
<gene>
    <name evidence="1" type="ORF">IWW38_004366</name>
</gene>
<proteinExistence type="predicted"/>
<name>A0ACC1LYQ4_9FUNG</name>
<dbReference type="EMBL" id="JANBVB010001550">
    <property type="protein sequence ID" value="KAJ2890012.1"/>
    <property type="molecule type" value="Genomic_DNA"/>
</dbReference>
<feature type="non-terminal residue" evidence="1">
    <location>
        <position position="249"/>
    </location>
</feature>
<keyword evidence="2" id="KW-1185">Reference proteome</keyword>
<evidence type="ECO:0000313" key="2">
    <source>
        <dbReference type="Proteomes" id="UP001139981"/>
    </source>
</evidence>